<dbReference type="AlphaFoldDB" id="A0A3M7KR60"/>
<reference evidence="2" key="1">
    <citation type="journal article" date="2018" name="Algal Res.">
        <title>Characterization of plant carbon substrate utilization by Auxenochlorella protothecoides.</title>
        <authorList>
            <person name="Vogler B.W."/>
            <person name="Starkenburg S.R."/>
            <person name="Sudasinghe N."/>
            <person name="Schambach J.Y."/>
            <person name="Rollin J.A."/>
            <person name="Pattathil S."/>
            <person name="Barry A.N."/>
        </authorList>
    </citation>
    <scope>NUCLEOTIDE SEQUENCE [LARGE SCALE GENOMIC DNA]</scope>
    <source>
        <strain evidence="2">UTEX 25</strain>
    </source>
</reference>
<feature type="non-terminal residue" evidence="1">
    <location>
        <position position="1"/>
    </location>
</feature>
<sequence length="200" mass="21073">PLSWDDVCQWALGAPRPLWPLLLEDQLVARACALVDGDVRDVVVGVGAALGAALEATGSLPPPQAGDRGATPWTQAVDLHMGMVVSGNLVAGVGVLKIGFKDSAYSMPNSEEVAPGGPITSYTRTHFFHLGGITDAWVWYTDSTGHQFPGISGSLTTETETVESAPHHVRPRYIGKDGVVQFLPGLDLIYTNAPPPPPLA</sequence>
<gene>
    <name evidence="1" type="ORF">APUTEX25_005077</name>
</gene>
<comment type="caution">
    <text evidence="1">The sequence shown here is derived from an EMBL/GenBank/DDBJ whole genome shotgun (WGS) entry which is preliminary data.</text>
</comment>
<accession>A0A3M7KR60</accession>
<evidence type="ECO:0000313" key="1">
    <source>
        <dbReference type="EMBL" id="RMZ52324.1"/>
    </source>
</evidence>
<protein>
    <submittedName>
        <fullName evidence="1">Uncharacterized protein</fullName>
    </submittedName>
</protein>
<dbReference type="EMBL" id="QOKY01000209">
    <property type="protein sequence ID" value="RMZ52324.1"/>
    <property type="molecule type" value="Genomic_DNA"/>
</dbReference>
<evidence type="ECO:0000313" key="2">
    <source>
        <dbReference type="Proteomes" id="UP000279271"/>
    </source>
</evidence>
<proteinExistence type="predicted"/>
<organism evidence="1 2">
    <name type="scientific">Auxenochlorella protothecoides</name>
    <name type="common">Green microalga</name>
    <name type="synonym">Chlorella protothecoides</name>
    <dbReference type="NCBI Taxonomy" id="3075"/>
    <lineage>
        <taxon>Eukaryota</taxon>
        <taxon>Viridiplantae</taxon>
        <taxon>Chlorophyta</taxon>
        <taxon>core chlorophytes</taxon>
        <taxon>Trebouxiophyceae</taxon>
        <taxon>Chlorellales</taxon>
        <taxon>Chlorellaceae</taxon>
        <taxon>Auxenochlorella</taxon>
    </lineage>
</organism>
<name>A0A3M7KR60_AUXPR</name>
<dbReference type="Proteomes" id="UP000279271">
    <property type="component" value="Unassembled WGS sequence"/>
</dbReference>